<evidence type="ECO:0000313" key="1">
    <source>
        <dbReference type="EMBL" id="MDP9839712.1"/>
    </source>
</evidence>
<comment type="caution">
    <text evidence="1">The sequence shown here is derived from an EMBL/GenBank/DDBJ whole genome shotgun (WGS) entry which is preliminary data.</text>
</comment>
<protein>
    <submittedName>
        <fullName evidence="1">Uncharacterized protein</fullName>
    </submittedName>
</protein>
<accession>A0ABT9PZ37</accession>
<evidence type="ECO:0000313" key="2">
    <source>
        <dbReference type="Proteomes" id="UP001241472"/>
    </source>
</evidence>
<gene>
    <name evidence="1" type="ORF">J2T09_004488</name>
</gene>
<name>A0ABT9PZ37_9HYPH</name>
<organism evidence="1 2">
    <name type="scientific">Neorhizobium huautlense</name>
    <dbReference type="NCBI Taxonomy" id="67774"/>
    <lineage>
        <taxon>Bacteria</taxon>
        <taxon>Pseudomonadati</taxon>
        <taxon>Pseudomonadota</taxon>
        <taxon>Alphaproteobacteria</taxon>
        <taxon>Hyphomicrobiales</taxon>
        <taxon>Rhizobiaceae</taxon>
        <taxon>Rhizobium/Agrobacterium group</taxon>
        <taxon>Neorhizobium</taxon>
    </lineage>
</organism>
<keyword evidence="2" id="KW-1185">Reference proteome</keyword>
<dbReference type="RefSeq" id="WP_306838621.1">
    <property type="nucleotide sequence ID" value="NZ_JAUSRF010000018.1"/>
</dbReference>
<dbReference type="Proteomes" id="UP001241472">
    <property type="component" value="Unassembled WGS sequence"/>
</dbReference>
<dbReference type="EMBL" id="JAUSRF010000018">
    <property type="protein sequence ID" value="MDP9839712.1"/>
    <property type="molecule type" value="Genomic_DNA"/>
</dbReference>
<reference evidence="1 2" key="1">
    <citation type="submission" date="2023-07" db="EMBL/GenBank/DDBJ databases">
        <title>Sorghum-associated microbial communities from plants grown in Nebraska, USA.</title>
        <authorList>
            <person name="Schachtman D."/>
        </authorList>
    </citation>
    <scope>NUCLEOTIDE SEQUENCE [LARGE SCALE GENOMIC DNA]</scope>
    <source>
        <strain evidence="1 2">DS1307</strain>
    </source>
</reference>
<proteinExistence type="predicted"/>
<sequence>MSELKENLSFEELTEPQAPASDADYLAWKKSKIKAALKQAEDRSCMVPAKTVWESFGLER</sequence>